<dbReference type="EMBL" id="JBHSNB010000002">
    <property type="protein sequence ID" value="MFC5585372.1"/>
    <property type="molecule type" value="Genomic_DNA"/>
</dbReference>
<gene>
    <name evidence="3" type="ORF">ACFPOD_09620</name>
</gene>
<feature type="domain" description="FAD-binding" evidence="2">
    <location>
        <begin position="8"/>
        <end position="352"/>
    </location>
</feature>
<keyword evidence="1" id="KW-0560">Oxidoreductase</keyword>
<reference evidence="4" key="1">
    <citation type="journal article" date="2019" name="Int. J. Syst. Evol. Microbiol.">
        <title>The Global Catalogue of Microorganisms (GCM) 10K type strain sequencing project: providing services to taxonomists for standard genome sequencing and annotation.</title>
        <authorList>
            <consortium name="The Broad Institute Genomics Platform"/>
            <consortium name="The Broad Institute Genome Sequencing Center for Infectious Disease"/>
            <person name="Wu L."/>
            <person name="Ma J."/>
        </authorList>
    </citation>
    <scope>NUCLEOTIDE SEQUENCE [LARGE SCALE GENOMIC DNA]</scope>
    <source>
        <strain evidence="4">JCM 3366</strain>
    </source>
</reference>
<dbReference type="Gene3D" id="3.30.70.2450">
    <property type="match status" value="1"/>
</dbReference>
<evidence type="ECO:0000313" key="4">
    <source>
        <dbReference type="Proteomes" id="UP001596107"/>
    </source>
</evidence>
<keyword evidence="4" id="KW-1185">Reference proteome</keyword>
<sequence>MSGVESKPVIIVGAGPTGLALAARLGMDDVPCILLEAEPDLTVDLRAGSFHPPTIEMLTELGIGETMHREAIKVPVWQVRDRIAGVVAEFDLSLLSNDTPYPYRLHLEQHRLTPILLDRIRKDLSSVEIRFDEVVTEVAQDDGGVTVKTANGETLRGAFLVGCDGARSVVRAAMKVDFAGFTWPERFLVASTTFDLGEWGFAGAGYIADPDNWAAVFIVPDDGPPGLWRIAYGTDPAIPDEQVMAPASIQERLGTIMEHAGHDAEPFPLKYASTYRVHQRVATRFTEGRILLAGDAAHLNNPLGGFGLNGSVHDAVNLGGKLVEIYLDGAPHEDLFDLYDRQRRPVNIRAVQSMSIRNKKLLEERDPDVRAAEQRRLREIAANPETARAYLLNSSMINSVREAAAVKSGAAPMDVPLSMTKPAAK</sequence>
<evidence type="ECO:0000256" key="1">
    <source>
        <dbReference type="ARBA" id="ARBA00023002"/>
    </source>
</evidence>
<dbReference type="Pfam" id="PF01494">
    <property type="entry name" value="FAD_binding_3"/>
    <property type="match status" value="1"/>
</dbReference>
<protein>
    <submittedName>
        <fullName evidence="3">FAD-dependent oxidoreductase</fullName>
    </submittedName>
</protein>
<dbReference type="SUPFAM" id="SSF51905">
    <property type="entry name" value="FAD/NAD(P)-binding domain"/>
    <property type="match status" value="1"/>
</dbReference>
<comment type="caution">
    <text evidence="3">The sequence shown here is derived from an EMBL/GenBank/DDBJ whole genome shotgun (WGS) entry which is preliminary data.</text>
</comment>
<dbReference type="PRINTS" id="PR00420">
    <property type="entry name" value="RNGMNOXGNASE"/>
</dbReference>
<dbReference type="InterPro" id="IPR050631">
    <property type="entry name" value="PheA/TfdB_FAD_monoxygenase"/>
</dbReference>
<dbReference type="InterPro" id="IPR002938">
    <property type="entry name" value="FAD-bd"/>
</dbReference>
<dbReference type="InterPro" id="IPR036188">
    <property type="entry name" value="FAD/NAD-bd_sf"/>
</dbReference>
<name>A0ABW0T814_9HYPH</name>
<evidence type="ECO:0000259" key="2">
    <source>
        <dbReference type="Pfam" id="PF01494"/>
    </source>
</evidence>
<dbReference type="PANTHER" id="PTHR43476">
    <property type="entry name" value="3-(3-HYDROXY-PHENYL)PROPIONATE/3-HYDROXYCINNAMIC ACID HYDROXYLASE"/>
    <property type="match status" value="1"/>
</dbReference>
<dbReference type="Gene3D" id="3.50.50.60">
    <property type="entry name" value="FAD/NAD(P)-binding domain"/>
    <property type="match status" value="1"/>
</dbReference>
<accession>A0ABW0T814</accession>
<evidence type="ECO:0000313" key="3">
    <source>
        <dbReference type="EMBL" id="MFC5585372.1"/>
    </source>
</evidence>
<dbReference type="Proteomes" id="UP001596107">
    <property type="component" value="Unassembled WGS sequence"/>
</dbReference>
<proteinExistence type="predicted"/>
<organism evidence="3 4">
    <name type="scientific">Nitratireductor kimnyeongensis</name>
    <dbReference type="NCBI Taxonomy" id="430679"/>
    <lineage>
        <taxon>Bacteria</taxon>
        <taxon>Pseudomonadati</taxon>
        <taxon>Pseudomonadota</taxon>
        <taxon>Alphaproteobacteria</taxon>
        <taxon>Hyphomicrobiales</taxon>
        <taxon>Phyllobacteriaceae</taxon>
        <taxon>Nitratireductor</taxon>
    </lineage>
</organism>
<dbReference type="PANTHER" id="PTHR43476:SF3">
    <property type="entry name" value="FAD-BINDING MONOOXYGENASE"/>
    <property type="match status" value="1"/>
</dbReference>
<dbReference type="RefSeq" id="WP_223021309.1">
    <property type="nucleotide sequence ID" value="NZ_CP078143.1"/>
</dbReference>